<feature type="region of interest" description="Disordered" evidence="2">
    <location>
        <begin position="1"/>
        <end position="21"/>
    </location>
</feature>
<dbReference type="Gene3D" id="3.40.50.1820">
    <property type="entry name" value="alpha/beta hydrolase"/>
    <property type="match status" value="1"/>
</dbReference>
<gene>
    <name evidence="4" type="ORF">BOTNAR_0684g00020</name>
</gene>
<dbReference type="InterPro" id="IPR050300">
    <property type="entry name" value="GDXG_lipolytic_enzyme"/>
</dbReference>
<dbReference type="EMBL" id="PQXJ01000681">
    <property type="protein sequence ID" value="TGO45263.1"/>
    <property type="molecule type" value="Genomic_DNA"/>
</dbReference>
<accession>A0A4Z1HJT4</accession>
<dbReference type="PANTHER" id="PTHR48081:SF8">
    <property type="entry name" value="ALPHA_BETA HYDROLASE FOLD-3 DOMAIN-CONTAINING PROTEIN-RELATED"/>
    <property type="match status" value="1"/>
</dbReference>
<dbReference type="GO" id="GO:0016787">
    <property type="term" value="F:hydrolase activity"/>
    <property type="evidence" value="ECO:0007669"/>
    <property type="project" value="UniProtKB-KW"/>
</dbReference>
<dbReference type="STRING" id="278944.A0A4Z1HJT4"/>
<comment type="caution">
    <text evidence="4">The sequence shown here is derived from an EMBL/GenBank/DDBJ whole genome shotgun (WGS) entry which is preliminary data.</text>
</comment>
<dbReference type="InterPro" id="IPR013094">
    <property type="entry name" value="AB_hydrolase_3"/>
</dbReference>
<dbReference type="Proteomes" id="UP000297452">
    <property type="component" value="Unassembled WGS sequence"/>
</dbReference>
<evidence type="ECO:0000256" key="2">
    <source>
        <dbReference type="SAM" id="MobiDB-lite"/>
    </source>
</evidence>
<proteinExistence type="predicted"/>
<evidence type="ECO:0000313" key="4">
    <source>
        <dbReference type="EMBL" id="TGO45263.1"/>
    </source>
</evidence>
<evidence type="ECO:0000256" key="1">
    <source>
        <dbReference type="ARBA" id="ARBA00022801"/>
    </source>
</evidence>
<dbReference type="InterPro" id="IPR029058">
    <property type="entry name" value="AB_hydrolase_fold"/>
</dbReference>
<keyword evidence="1" id="KW-0378">Hydrolase</keyword>
<evidence type="ECO:0000259" key="3">
    <source>
        <dbReference type="Pfam" id="PF07859"/>
    </source>
</evidence>
<dbReference type="OrthoDB" id="408631at2759"/>
<sequence length="358" mass="39235">MAPTRTEILQSASPHPDFTKVPTYPNCPNRLPESLFQAAAENAQAPPPANITIPTLRTASNAGKAQHRSSHVAPPAGLREWEIEIPTRDGNTIPALVYGPTNEAVSERPILLFFHGGGWCIGNRFDDFQANRAIAEENDIIVVSVEYRLAPEHPFPTTVYDGLDELQWVAVNAHKIHKSGSPSKGLIVGGVSAGGNIANAVVHLNCKQSSTAPVTGQFLSVPPLLPAHLVPEMYKDDFISNEQNKDTMVPPPKLLEMFIGAYNPHSNSPLFSPFSPSAGYQGLPPTYIQACGVDVLRDDALIYERVLREEHQIATRVDLYSGLPHHFWEFFPQLTEAVEKRTKDTVAGITWLLVKGDM</sequence>
<keyword evidence="5" id="KW-1185">Reference proteome</keyword>
<dbReference type="AlphaFoldDB" id="A0A4Z1HJT4"/>
<dbReference type="Pfam" id="PF07859">
    <property type="entry name" value="Abhydrolase_3"/>
    <property type="match status" value="1"/>
</dbReference>
<dbReference type="SUPFAM" id="SSF53474">
    <property type="entry name" value="alpha/beta-Hydrolases"/>
    <property type="match status" value="1"/>
</dbReference>
<evidence type="ECO:0000313" key="5">
    <source>
        <dbReference type="Proteomes" id="UP000297452"/>
    </source>
</evidence>
<organism evidence="4 5">
    <name type="scientific">Botryotinia narcissicola</name>
    <dbReference type="NCBI Taxonomy" id="278944"/>
    <lineage>
        <taxon>Eukaryota</taxon>
        <taxon>Fungi</taxon>
        <taxon>Dikarya</taxon>
        <taxon>Ascomycota</taxon>
        <taxon>Pezizomycotina</taxon>
        <taxon>Leotiomycetes</taxon>
        <taxon>Helotiales</taxon>
        <taxon>Sclerotiniaceae</taxon>
        <taxon>Botryotinia</taxon>
    </lineage>
</organism>
<protein>
    <recommendedName>
        <fullName evidence="3">Alpha/beta hydrolase fold-3 domain-containing protein</fullName>
    </recommendedName>
</protein>
<dbReference type="PANTHER" id="PTHR48081">
    <property type="entry name" value="AB HYDROLASE SUPERFAMILY PROTEIN C4A8.06C"/>
    <property type="match status" value="1"/>
</dbReference>
<name>A0A4Z1HJT4_9HELO</name>
<reference evidence="4 5" key="1">
    <citation type="submission" date="2017-12" db="EMBL/GenBank/DDBJ databases">
        <title>Comparative genomics of Botrytis spp.</title>
        <authorList>
            <person name="Valero-Jimenez C.A."/>
            <person name="Tapia P."/>
            <person name="Veloso J."/>
            <person name="Silva-Moreno E."/>
            <person name="Staats M."/>
            <person name="Valdes J.H."/>
            <person name="Van Kan J.A.L."/>
        </authorList>
    </citation>
    <scope>NUCLEOTIDE SEQUENCE [LARGE SCALE GENOMIC DNA]</scope>
    <source>
        <strain evidence="4 5">MUCL2120</strain>
    </source>
</reference>
<feature type="domain" description="Alpha/beta hydrolase fold-3" evidence="3">
    <location>
        <begin position="111"/>
        <end position="328"/>
    </location>
</feature>